<name>A0ABQ4PU51_9PROT</name>
<comment type="caution">
    <text evidence="1">The sequence shown here is derived from an EMBL/GenBank/DDBJ whole genome shotgun (WGS) entry which is preliminary data.</text>
</comment>
<dbReference type="EMBL" id="BPFZ01000003">
    <property type="protein sequence ID" value="GIU66540.1"/>
    <property type="molecule type" value="Genomic_DNA"/>
</dbReference>
<protein>
    <submittedName>
        <fullName evidence="1">Uncharacterized protein</fullName>
    </submittedName>
</protein>
<accession>A0ABQ4PU51</accession>
<proteinExistence type="predicted"/>
<gene>
    <name evidence="1" type="ORF">PsB1_0694</name>
</gene>
<evidence type="ECO:0000313" key="1">
    <source>
        <dbReference type="EMBL" id="GIU66540.1"/>
    </source>
</evidence>
<organism evidence="1 2">
    <name type="scientific">Candidatus Phycosocius spiralis</name>
    <dbReference type="NCBI Taxonomy" id="2815099"/>
    <lineage>
        <taxon>Bacteria</taxon>
        <taxon>Pseudomonadati</taxon>
        <taxon>Pseudomonadota</taxon>
        <taxon>Alphaproteobacteria</taxon>
        <taxon>Caulobacterales</taxon>
        <taxon>Caulobacterales incertae sedis</taxon>
        <taxon>Candidatus Phycosocius</taxon>
    </lineage>
</organism>
<reference evidence="1" key="1">
    <citation type="submission" date="2021-05" db="EMBL/GenBank/DDBJ databases">
        <authorList>
            <person name="Tanabe Y."/>
        </authorList>
    </citation>
    <scope>NUCLEOTIDE SEQUENCE</scope>
    <source>
        <strain evidence="1">BOTRYCO-1</strain>
    </source>
</reference>
<evidence type="ECO:0000313" key="2">
    <source>
        <dbReference type="Proteomes" id="UP001161064"/>
    </source>
</evidence>
<dbReference type="Proteomes" id="UP001161064">
    <property type="component" value="Unassembled WGS sequence"/>
</dbReference>
<sequence length="83" mass="9074">MELPDSPVINPNQAGQNELRARRDFEWHGVGEVRQVGRMVAPVVVAIPMMRHNPEGAPAPVCRTQHPVVVAALLELYSIGPLS</sequence>
<keyword evidence="2" id="KW-1185">Reference proteome</keyword>
<reference evidence="1" key="2">
    <citation type="journal article" date="2023" name="ISME Commun">
        <title>Characterization of a bloom-associated alphaproteobacterial lineage, 'Candidatus Phycosocius': insights into freshwater algal-bacterial interactions.</title>
        <authorList>
            <person name="Tanabe Y."/>
            <person name="Yamaguchi H."/>
            <person name="Yoshida M."/>
            <person name="Kai A."/>
            <person name="Okazaki Y."/>
        </authorList>
    </citation>
    <scope>NUCLEOTIDE SEQUENCE</scope>
    <source>
        <strain evidence="1">BOTRYCO-1</strain>
    </source>
</reference>